<dbReference type="KEGG" id="rgu:A4W93_15445"/>
<protein>
    <submittedName>
        <fullName evidence="1">Uncharacterized protein</fullName>
    </submittedName>
</protein>
<accession>A0A1W6LAB7</accession>
<proteinExistence type="predicted"/>
<organism evidence="1 2">
    <name type="scientific">Piscinibacter gummiphilus</name>
    <dbReference type="NCBI Taxonomy" id="946333"/>
    <lineage>
        <taxon>Bacteria</taxon>
        <taxon>Pseudomonadati</taxon>
        <taxon>Pseudomonadota</taxon>
        <taxon>Betaproteobacteria</taxon>
        <taxon>Burkholderiales</taxon>
        <taxon>Sphaerotilaceae</taxon>
        <taxon>Piscinibacter</taxon>
    </lineage>
</organism>
<dbReference type="RefSeq" id="WP_085751464.1">
    <property type="nucleotide sequence ID" value="NZ_BSPR01000004.1"/>
</dbReference>
<reference evidence="1 2" key="1">
    <citation type="submission" date="2016-04" db="EMBL/GenBank/DDBJ databases">
        <title>Complete genome sequence of natural rubber-degrading, novel Gram-negative bacterium, Rhizobacter gummiphilus strain NS21.</title>
        <authorList>
            <person name="Tabata M."/>
            <person name="Kasai D."/>
            <person name="Fukuda M."/>
        </authorList>
    </citation>
    <scope>NUCLEOTIDE SEQUENCE [LARGE SCALE GENOMIC DNA]</scope>
    <source>
        <strain evidence="1 2">NS21</strain>
    </source>
</reference>
<gene>
    <name evidence="1" type="ORF">A4W93_15445</name>
</gene>
<dbReference type="EMBL" id="CP015118">
    <property type="protein sequence ID" value="ARN21176.1"/>
    <property type="molecule type" value="Genomic_DNA"/>
</dbReference>
<sequence>MNFRTSLAAVKLLFRSMDAVRDIPERASDLRQRALALRDPAVPMDRSREPTLLPSAEDDQADYVALLGLTNDDPPAVFSNGMALLSNRAARLAARTGLSPRRAFVRLLDDLKDAGHLDFEAYALLRDLASLASDALRAPPEHITRTAALDVALAVRGAHRLLARLIAAEPDKARRG</sequence>
<name>A0A1W6LAB7_9BURK</name>
<dbReference type="AlphaFoldDB" id="A0A1W6LAB7"/>
<dbReference type="Proteomes" id="UP000193427">
    <property type="component" value="Chromosome"/>
</dbReference>
<keyword evidence="2" id="KW-1185">Reference proteome</keyword>
<evidence type="ECO:0000313" key="2">
    <source>
        <dbReference type="Proteomes" id="UP000193427"/>
    </source>
</evidence>
<evidence type="ECO:0000313" key="1">
    <source>
        <dbReference type="EMBL" id="ARN21176.1"/>
    </source>
</evidence>